<dbReference type="CDD" id="cd02603">
    <property type="entry name" value="HAD_sEH-N_like"/>
    <property type="match status" value="1"/>
</dbReference>
<dbReference type="PANTHER" id="PTHR43611">
    <property type="entry name" value="ALPHA-D-GLUCOSE 1-PHOSPHATE PHOSPHATASE"/>
    <property type="match status" value="1"/>
</dbReference>
<dbReference type="GO" id="GO:0016787">
    <property type="term" value="F:hydrolase activity"/>
    <property type="evidence" value="ECO:0007669"/>
    <property type="project" value="UniProtKB-KW"/>
</dbReference>
<dbReference type="PANTHER" id="PTHR43611:SF3">
    <property type="entry name" value="FLAVIN MONONUCLEOTIDE HYDROLASE 1, CHLOROPLATIC"/>
    <property type="match status" value="1"/>
</dbReference>
<dbReference type="KEGG" id="acry:AC20117_21535"/>
<dbReference type="RefSeq" id="WP_074701722.1">
    <property type="nucleotide sequence ID" value="NZ_CP018863.1"/>
</dbReference>
<accession>A0A1H1FPL0</accession>
<dbReference type="InterPro" id="IPR023198">
    <property type="entry name" value="PGP-like_dom2"/>
</dbReference>
<dbReference type="STRING" id="37928.SAMN04489742_3564"/>
<dbReference type="InterPro" id="IPR023214">
    <property type="entry name" value="HAD_sf"/>
</dbReference>
<dbReference type="InterPro" id="IPR036412">
    <property type="entry name" value="HAD-like_sf"/>
</dbReference>
<keyword evidence="1" id="KW-0378">Hydrolase</keyword>
<dbReference type="EMBL" id="FNKH01000002">
    <property type="protein sequence ID" value="SDR02698.1"/>
    <property type="molecule type" value="Genomic_DNA"/>
</dbReference>
<dbReference type="PRINTS" id="PR00413">
    <property type="entry name" value="HADHALOGNASE"/>
</dbReference>
<dbReference type="Pfam" id="PF00702">
    <property type="entry name" value="Hydrolase"/>
    <property type="match status" value="1"/>
</dbReference>
<dbReference type="SUPFAM" id="SSF56784">
    <property type="entry name" value="HAD-like"/>
    <property type="match status" value="1"/>
</dbReference>
<dbReference type="Gene3D" id="3.40.50.1000">
    <property type="entry name" value="HAD superfamily/HAD-like"/>
    <property type="match status" value="1"/>
</dbReference>
<organism evidence="1 2">
    <name type="scientific">Crystallibacter crystallopoietes</name>
    <dbReference type="NCBI Taxonomy" id="37928"/>
    <lineage>
        <taxon>Bacteria</taxon>
        <taxon>Bacillati</taxon>
        <taxon>Actinomycetota</taxon>
        <taxon>Actinomycetes</taxon>
        <taxon>Micrococcales</taxon>
        <taxon>Micrococcaceae</taxon>
        <taxon>Crystallibacter</taxon>
    </lineage>
</organism>
<dbReference type="Gene3D" id="1.10.150.240">
    <property type="entry name" value="Putative phosphatase, domain 2"/>
    <property type="match status" value="1"/>
</dbReference>
<dbReference type="InterPro" id="IPR006439">
    <property type="entry name" value="HAD-SF_hydro_IA"/>
</dbReference>
<proteinExistence type="predicted"/>
<reference evidence="1 2" key="1">
    <citation type="submission" date="2016-10" db="EMBL/GenBank/DDBJ databases">
        <authorList>
            <person name="de Groot N.N."/>
        </authorList>
    </citation>
    <scope>NUCLEOTIDE SEQUENCE [LARGE SCALE GENOMIC DNA]</scope>
    <source>
        <strain evidence="1 2">DSM 20117</strain>
    </source>
</reference>
<evidence type="ECO:0000313" key="1">
    <source>
        <dbReference type="EMBL" id="SDR02698.1"/>
    </source>
</evidence>
<evidence type="ECO:0000313" key="2">
    <source>
        <dbReference type="Proteomes" id="UP000181917"/>
    </source>
</evidence>
<dbReference type="Proteomes" id="UP000181917">
    <property type="component" value="Unassembled WGS sequence"/>
</dbReference>
<dbReference type="AlphaFoldDB" id="A0A1H1FPL0"/>
<dbReference type="NCBIfam" id="TIGR01509">
    <property type="entry name" value="HAD-SF-IA-v3"/>
    <property type="match status" value="1"/>
</dbReference>
<protein>
    <submittedName>
        <fullName evidence="1">Putative hydrolase of the HAD superfamily</fullName>
    </submittedName>
</protein>
<dbReference type="NCBIfam" id="TIGR01549">
    <property type="entry name" value="HAD-SF-IA-v1"/>
    <property type="match status" value="1"/>
</dbReference>
<sequence>MATLTPGPQWYLFDYGMVISTAPEEADWLALEEAAGLNLRQVDSAYWLHRLQYDEGRISSRDYWTRVVGSAVSEGRAMELDSLDAIQWSHLNLDTLDVLDLLSSRTAQLAVLSNMPLAMADEFSSAAWTRYFSQCFYSSRIGKVKPNPGAFQHVLSTLNADPAAIVFIDDKAENIAAAKALGMTTVHHVPGTDLLRELGL</sequence>
<dbReference type="OrthoDB" id="9797415at2"/>
<gene>
    <name evidence="1" type="ORF">SAMN04489742_3564</name>
</gene>
<keyword evidence="2" id="KW-1185">Reference proteome</keyword>
<name>A0A1H1FPL0_9MICC</name>